<feature type="non-terminal residue" evidence="2">
    <location>
        <position position="185"/>
    </location>
</feature>
<evidence type="ECO:0000259" key="1">
    <source>
        <dbReference type="Pfam" id="PF03457"/>
    </source>
</evidence>
<dbReference type="InterPro" id="IPR005114">
    <property type="entry name" value="Helicase_assoc"/>
</dbReference>
<keyword evidence="3" id="KW-1185">Reference proteome</keyword>
<dbReference type="InParanoid" id="A0A1E7EPM3"/>
<gene>
    <name evidence="2" type="ORF">FRACYDRAFT_197002</name>
</gene>
<dbReference type="Pfam" id="PF03457">
    <property type="entry name" value="HA"/>
    <property type="match status" value="2"/>
</dbReference>
<dbReference type="OrthoDB" id="498381at2759"/>
<dbReference type="PANTHER" id="PTHR33418">
    <property type="entry name" value="HELICASE-ASSOCIATED"/>
    <property type="match status" value="1"/>
</dbReference>
<organism evidence="2 3">
    <name type="scientific">Fragilariopsis cylindrus CCMP1102</name>
    <dbReference type="NCBI Taxonomy" id="635003"/>
    <lineage>
        <taxon>Eukaryota</taxon>
        <taxon>Sar</taxon>
        <taxon>Stramenopiles</taxon>
        <taxon>Ochrophyta</taxon>
        <taxon>Bacillariophyta</taxon>
        <taxon>Bacillariophyceae</taxon>
        <taxon>Bacillariophycidae</taxon>
        <taxon>Bacillariales</taxon>
        <taxon>Bacillariaceae</taxon>
        <taxon>Fragilariopsis</taxon>
    </lineage>
</organism>
<name>A0A1E7EPM3_9STRA</name>
<protein>
    <recommendedName>
        <fullName evidence="1">Helicase-associated domain-containing protein</fullName>
    </recommendedName>
</protein>
<dbReference type="EMBL" id="KV784383">
    <property type="protein sequence ID" value="OEU07940.1"/>
    <property type="molecule type" value="Genomic_DNA"/>
</dbReference>
<feature type="domain" description="Helicase-associated" evidence="1">
    <location>
        <begin position="116"/>
        <end position="181"/>
    </location>
</feature>
<dbReference type="KEGG" id="fcy:FRACYDRAFT_197002"/>
<feature type="domain" description="Helicase-associated" evidence="1">
    <location>
        <begin position="44"/>
        <end position="109"/>
    </location>
</feature>
<reference evidence="2 3" key="1">
    <citation type="submission" date="2016-09" db="EMBL/GenBank/DDBJ databases">
        <title>Extensive genetic diversity and differential bi-allelic expression allows diatom success in the polar Southern Ocean.</title>
        <authorList>
            <consortium name="DOE Joint Genome Institute"/>
            <person name="Mock T."/>
            <person name="Otillar R.P."/>
            <person name="Strauss J."/>
            <person name="Dupont C."/>
            <person name="Frickenhaus S."/>
            <person name="Maumus F."/>
            <person name="Mcmullan M."/>
            <person name="Sanges R."/>
            <person name="Schmutz J."/>
            <person name="Toseland A."/>
            <person name="Valas R."/>
            <person name="Veluchamy A."/>
            <person name="Ward B.J."/>
            <person name="Allen A."/>
            <person name="Barry K."/>
            <person name="Falciatore A."/>
            <person name="Ferrante M."/>
            <person name="Fortunato A.E."/>
            <person name="Gloeckner G."/>
            <person name="Gruber A."/>
            <person name="Hipkin R."/>
            <person name="Janech M."/>
            <person name="Kroth P."/>
            <person name="Leese F."/>
            <person name="Lindquist E."/>
            <person name="Lyon B.R."/>
            <person name="Martin J."/>
            <person name="Mayer C."/>
            <person name="Parker M."/>
            <person name="Quesneville H."/>
            <person name="Raymond J."/>
            <person name="Uhlig C."/>
            <person name="Valentin K.U."/>
            <person name="Worden A.Z."/>
            <person name="Armbrust E.V."/>
            <person name="Bowler C."/>
            <person name="Green B."/>
            <person name="Moulton V."/>
            <person name="Van Oosterhout C."/>
            <person name="Grigoriev I."/>
        </authorList>
    </citation>
    <scope>NUCLEOTIDE SEQUENCE [LARGE SCALE GENOMIC DNA]</scope>
    <source>
        <strain evidence="2 3">CCMP1102</strain>
    </source>
</reference>
<dbReference type="Gene3D" id="6.10.140.530">
    <property type="match status" value="2"/>
</dbReference>
<sequence length="185" mass="21972">MKKRCVHEVTASSEQRKLSNPCPQETTEIVHHGIGVENKISYYTFEDRLTQLADYKQNNGDCNVPQNFEEYGNLGCWVSNQRSHYRKYKESKKSSMTKQRIRALEKLDFEWKLYLTFEERLSQLADYKQKNGDCNVPSSTKEYGNLGCYVNRQRKEYKKYKESKKSSMTEVRIRALEKLGFKWHI</sequence>
<dbReference type="AlphaFoldDB" id="A0A1E7EPM3"/>
<dbReference type="Proteomes" id="UP000095751">
    <property type="component" value="Unassembled WGS sequence"/>
</dbReference>
<accession>A0A1E7EPM3</accession>
<proteinExistence type="predicted"/>
<evidence type="ECO:0000313" key="2">
    <source>
        <dbReference type="EMBL" id="OEU07940.1"/>
    </source>
</evidence>
<dbReference type="PANTHER" id="PTHR33418:SF1">
    <property type="entry name" value="HELICASE-ASSOCIATED DOMAIN-CONTAINING PROTEIN"/>
    <property type="match status" value="1"/>
</dbReference>
<evidence type="ECO:0000313" key="3">
    <source>
        <dbReference type="Proteomes" id="UP000095751"/>
    </source>
</evidence>